<dbReference type="Proteomes" id="UP000235786">
    <property type="component" value="Unassembled WGS sequence"/>
</dbReference>
<evidence type="ECO:0000259" key="1">
    <source>
        <dbReference type="Pfam" id="PF06985"/>
    </source>
</evidence>
<keyword evidence="3" id="KW-1185">Reference proteome</keyword>
<gene>
    <name evidence="2" type="ORF">L207DRAFT_589342</name>
</gene>
<dbReference type="EMBL" id="KZ613955">
    <property type="protein sequence ID" value="PMD33781.1"/>
    <property type="molecule type" value="Genomic_DNA"/>
</dbReference>
<dbReference type="InterPro" id="IPR010730">
    <property type="entry name" value="HET"/>
</dbReference>
<name>A0A2J6R5I3_HYAVF</name>
<accession>A0A2J6R5I3</accession>
<dbReference type="PANTHER" id="PTHR33112">
    <property type="entry name" value="DOMAIN PROTEIN, PUTATIVE-RELATED"/>
    <property type="match status" value="1"/>
</dbReference>
<sequence>MSYAARAPPSPCTASRLINIGHAEDFSDMRLEVRPDRGWNNVPYTVVSHYWGTPPFMPLQLTADNLNIMTTRIEFDKLHLTFQDAITATRLLLTELNVQHVWIDSLCISQTHDDGSAGHTIRLVRGPISAIEVLK</sequence>
<evidence type="ECO:0000313" key="3">
    <source>
        <dbReference type="Proteomes" id="UP000235786"/>
    </source>
</evidence>
<proteinExistence type="predicted"/>
<feature type="domain" description="Heterokaryon incompatibility" evidence="1">
    <location>
        <begin position="44"/>
        <end position="121"/>
    </location>
</feature>
<protein>
    <submittedName>
        <fullName evidence="2">HET-domain-containing protein</fullName>
    </submittedName>
</protein>
<dbReference type="Pfam" id="PF06985">
    <property type="entry name" value="HET"/>
    <property type="match status" value="1"/>
</dbReference>
<dbReference type="OrthoDB" id="3563405at2759"/>
<organism evidence="2 3">
    <name type="scientific">Hyaloscypha variabilis (strain UAMH 11265 / GT02V1 / F)</name>
    <name type="common">Meliniomyces variabilis</name>
    <dbReference type="NCBI Taxonomy" id="1149755"/>
    <lineage>
        <taxon>Eukaryota</taxon>
        <taxon>Fungi</taxon>
        <taxon>Dikarya</taxon>
        <taxon>Ascomycota</taxon>
        <taxon>Pezizomycotina</taxon>
        <taxon>Leotiomycetes</taxon>
        <taxon>Helotiales</taxon>
        <taxon>Hyaloscyphaceae</taxon>
        <taxon>Hyaloscypha</taxon>
        <taxon>Hyaloscypha variabilis</taxon>
    </lineage>
</organism>
<reference evidence="2 3" key="1">
    <citation type="submission" date="2016-04" db="EMBL/GenBank/DDBJ databases">
        <title>A degradative enzymes factory behind the ericoid mycorrhizal symbiosis.</title>
        <authorList>
            <consortium name="DOE Joint Genome Institute"/>
            <person name="Martino E."/>
            <person name="Morin E."/>
            <person name="Grelet G."/>
            <person name="Kuo A."/>
            <person name="Kohler A."/>
            <person name="Daghino S."/>
            <person name="Barry K."/>
            <person name="Choi C."/>
            <person name="Cichocki N."/>
            <person name="Clum A."/>
            <person name="Copeland A."/>
            <person name="Hainaut M."/>
            <person name="Haridas S."/>
            <person name="Labutti K."/>
            <person name="Lindquist E."/>
            <person name="Lipzen A."/>
            <person name="Khouja H.-R."/>
            <person name="Murat C."/>
            <person name="Ohm R."/>
            <person name="Olson A."/>
            <person name="Spatafora J."/>
            <person name="Veneault-Fourrey C."/>
            <person name="Henrissat B."/>
            <person name="Grigoriev I."/>
            <person name="Martin F."/>
            <person name="Perotto S."/>
        </authorList>
    </citation>
    <scope>NUCLEOTIDE SEQUENCE [LARGE SCALE GENOMIC DNA]</scope>
    <source>
        <strain evidence="2 3">F</strain>
    </source>
</reference>
<dbReference type="PANTHER" id="PTHR33112:SF16">
    <property type="entry name" value="HETEROKARYON INCOMPATIBILITY DOMAIN-CONTAINING PROTEIN"/>
    <property type="match status" value="1"/>
</dbReference>
<dbReference type="AlphaFoldDB" id="A0A2J6R5I3"/>
<evidence type="ECO:0000313" key="2">
    <source>
        <dbReference type="EMBL" id="PMD33781.1"/>
    </source>
</evidence>